<evidence type="ECO:0000259" key="2">
    <source>
        <dbReference type="PROSITE" id="PS50887"/>
    </source>
</evidence>
<dbReference type="EMBL" id="CP022572">
    <property type="protein sequence ID" value="AZU62022.1"/>
    <property type="molecule type" value="Genomic_DNA"/>
</dbReference>
<accession>A0A3T0HY26</accession>
<feature type="transmembrane region" description="Helical" evidence="1">
    <location>
        <begin position="31"/>
        <end position="50"/>
    </location>
</feature>
<feature type="domain" description="GGDEF" evidence="2">
    <location>
        <begin position="90"/>
        <end position="214"/>
    </location>
</feature>
<dbReference type="FunFam" id="3.30.70.270:FF:000001">
    <property type="entry name" value="Diguanylate cyclase domain protein"/>
    <property type="match status" value="1"/>
</dbReference>
<dbReference type="InterPro" id="IPR029787">
    <property type="entry name" value="Nucleotide_cyclase"/>
</dbReference>
<dbReference type="KEGG" id="nmk:CHR53_12425"/>
<dbReference type="InterPro" id="IPR052163">
    <property type="entry name" value="DGC-Regulatory_Protein"/>
</dbReference>
<dbReference type="SMART" id="SM00267">
    <property type="entry name" value="GGDEF"/>
    <property type="match status" value="1"/>
</dbReference>
<dbReference type="PROSITE" id="PS50887">
    <property type="entry name" value="GGDEF"/>
    <property type="match status" value="1"/>
</dbReference>
<gene>
    <name evidence="3" type="ORF">CHR53_12425</name>
</gene>
<dbReference type="SUPFAM" id="SSF55073">
    <property type="entry name" value="Nucleotide cyclase"/>
    <property type="match status" value="1"/>
</dbReference>
<organism evidence="3 4">
    <name type="scientific">Neobacillus mesonae</name>
    <dbReference type="NCBI Taxonomy" id="1193713"/>
    <lineage>
        <taxon>Bacteria</taxon>
        <taxon>Bacillati</taxon>
        <taxon>Bacillota</taxon>
        <taxon>Bacilli</taxon>
        <taxon>Bacillales</taxon>
        <taxon>Bacillaceae</taxon>
        <taxon>Neobacillus</taxon>
    </lineage>
</organism>
<reference evidence="3 4" key="1">
    <citation type="submission" date="2017-07" db="EMBL/GenBank/DDBJ databases">
        <title>The complete genome sequence of Bacillus mesonae strain H20-5, an efficient strain improving plant abiotic stress resistance.</title>
        <authorList>
            <person name="Kim S.Y."/>
            <person name="Song H."/>
            <person name="Sang M.K."/>
            <person name="Weon H.-Y."/>
            <person name="Song J."/>
        </authorList>
    </citation>
    <scope>NUCLEOTIDE SEQUENCE [LARGE SCALE GENOMIC DNA]</scope>
    <source>
        <strain evidence="3 4">H20-5</strain>
    </source>
</reference>
<dbReference type="RefSeq" id="WP_127486756.1">
    <property type="nucleotide sequence ID" value="NZ_CP022572.1"/>
</dbReference>
<name>A0A3T0HY26_9BACI</name>
<sequence length="214" mass="24664">MKKTGRVLTSLLLLCCNSFYILFYYHRDGYVSWMEIGGLPVMLTIAWFFGKQYDKAKYYSEKDTLTKVYNRRIIEPFFAKITSIAERNQQNVAVLLIDVDHFKTINDRFGHQTGDELLKLLADVLVKSVRKSDLVARWGGDEFILFCSNIKNSENLDGMTDRIHSNLKKIPFPGIELSISVGSAIYPNEGTSLDVLLRMADKKMYNMKIRHMAE</sequence>
<dbReference type="PANTHER" id="PTHR46663:SF2">
    <property type="entry name" value="GGDEF DOMAIN-CONTAINING PROTEIN"/>
    <property type="match status" value="1"/>
</dbReference>
<dbReference type="InterPro" id="IPR000160">
    <property type="entry name" value="GGDEF_dom"/>
</dbReference>
<protein>
    <recommendedName>
        <fullName evidence="2">GGDEF domain-containing protein</fullName>
    </recommendedName>
</protein>
<dbReference type="Proteomes" id="UP000282892">
    <property type="component" value="Chromosome"/>
</dbReference>
<keyword evidence="1" id="KW-1133">Transmembrane helix</keyword>
<dbReference type="NCBIfam" id="TIGR00254">
    <property type="entry name" value="GGDEF"/>
    <property type="match status" value="1"/>
</dbReference>
<evidence type="ECO:0000313" key="4">
    <source>
        <dbReference type="Proteomes" id="UP000282892"/>
    </source>
</evidence>
<keyword evidence="4" id="KW-1185">Reference proteome</keyword>
<keyword evidence="1" id="KW-0812">Transmembrane</keyword>
<dbReference type="InterPro" id="IPR043128">
    <property type="entry name" value="Rev_trsase/Diguanyl_cyclase"/>
</dbReference>
<dbReference type="Gene3D" id="3.30.70.270">
    <property type="match status" value="1"/>
</dbReference>
<dbReference type="AlphaFoldDB" id="A0A3T0HY26"/>
<proteinExistence type="predicted"/>
<dbReference type="OrthoDB" id="9759607at2"/>
<evidence type="ECO:0000313" key="3">
    <source>
        <dbReference type="EMBL" id="AZU62022.1"/>
    </source>
</evidence>
<dbReference type="CDD" id="cd01949">
    <property type="entry name" value="GGDEF"/>
    <property type="match status" value="1"/>
</dbReference>
<keyword evidence="1" id="KW-0472">Membrane</keyword>
<dbReference type="Pfam" id="PF00990">
    <property type="entry name" value="GGDEF"/>
    <property type="match status" value="1"/>
</dbReference>
<evidence type="ECO:0000256" key="1">
    <source>
        <dbReference type="SAM" id="Phobius"/>
    </source>
</evidence>
<feature type="transmembrane region" description="Helical" evidence="1">
    <location>
        <begin position="7"/>
        <end position="25"/>
    </location>
</feature>
<dbReference type="PANTHER" id="PTHR46663">
    <property type="entry name" value="DIGUANYLATE CYCLASE DGCT-RELATED"/>
    <property type="match status" value="1"/>
</dbReference>
<dbReference type="STRING" id="1193713.GCA_001636315_04917"/>